<evidence type="ECO:0000256" key="1">
    <source>
        <dbReference type="ARBA" id="ARBA00022679"/>
    </source>
</evidence>
<evidence type="ECO:0000256" key="2">
    <source>
        <dbReference type="ARBA" id="ARBA00023315"/>
    </source>
</evidence>
<dbReference type="InterPro" id="IPR000182">
    <property type="entry name" value="GNAT_dom"/>
</dbReference>
<keyword evidence="5" id="KW-1185">Reference proteome</keyword>
<evidence type="ECO:0000313" key="4">
    <source>
        <dbReference type="EMBL" id="SOY32829.1"/>
    </source>
</evidence>
<dbReference type="AlphaFoldDB" id="A0A2K4ZQU0"/>
<evidence type="ECO:0000313" key="5">
    <source>
        <dbReference type="Proteomes" id="UP000236311"/>
    </source>
</evidence>
<evidence type="ECO:0000259" key="3">
    <source>
        <dbReference type="PROSITE" id="PS51186"/>
    </source>
</evidence>
<sequence length="157" mass="18158">MDYKIREIHKQEYPLLDNFLYEAIFIPEGIEPPPETIITSPELQVYVERFGESKDDWGLAAEVDGKIVGAVWVRIMNDYGHINDETPSLAISLYKEYRGFGIGTAMMKEILTLLKSHGYEQVSLSVQKANYAAKMYLKIGFEIVKENEEEYIMVYYL</sequence>
<proteinExistence type="predicted"/>
<dbReference type="Proteomes" id="UP000236311">
    <property type="component" value="Unassembled WGS sequence"/>
</dbReference>
<dbReference type="OrthoDB" id="9790865at2"/>
<dbReference type="InterPro" id="IPR051556">
    <property type="entry name" value="N-term/lysine_N-AcTrnsfr"/>
</dbReference>
<dbReference type="EMBL" id="OFSM01000078">
    <property type="protein sequence ID" value="SOY32829.1"/>
    <property type="molecule type" value="Genomic_DNA"/>
</dbReference>
<dbReference type="PANTHER" id="PTHR42919:SF8">
    <property type="entry name" value="N-ALPHA-ACETYLTRANSFERASE 50"/>
    <property type="match status" value="1"/>
</dbReference>
<name>A0A2K4ZQU0_9FIRM</name>
<dbReference type="InterPro" id="IPR016181">
    <property type="entry name" value="Acyl_CoA_acyltransferase"/>
</dbReference>
<dbReference type="Pfam" id="PF00583">
    <property type="entry name" value="Acetyltransf_1"/>
    <property type="match status" value="1"/>
</dbReference>
<dbReference type="SUPFAM" id="SSF55729">
    <property type="entry name" value="Acyl-CoA N-acyltransferases (Nat)"/>
    <property type="match status" value="1"/>
</dbReference>
<organism evidence="4 5">
    <name type="scientific">Acetatifactor muris</name>
    <dbReference type="NCBI Taxonomy" id="879566"/>
    <lineage>
        <taxon>Bacteria</taxon>
        <taxon>Bacillati</taxon>
        <taxon>Bacillota</taxon>
        <taxon>Clostridia</taxon>
        <taxon>Lachnospirales</taxon>
        <taxon>Lachnospiraceae</taxon>
        <taxon>Acetatifactor</taxon>
    </lineage>
</organism>
<gene>
    <name evidence="4" type="ORF">AMURIS_05597</name>
</gene>
<dbReference type="RefSeq" id="WP_103242719.1">
    <property type="nucleotide sequence ID" value="NZ_JANJZD010000074.1"/>
</dbReference>
<dbReference type="GO" id="GO:0016747">
    <property type="term" value="F:acyltransferase activity, transferring groups other than amino-acyl groups"/>
    <property type="evidence" value="ECO:0007669"/>
    <property type="project" value="InterPro"/>
</dbReference>
<dbReference type="Gene3D" id="3.40.630.30">
    <property type="match status" value="1"/>
</dbReference>
<keyword evidence="2" id="KW-0012">Acyltransferase</keyword>
<protein>
    <submittedName>
        <fullName evidence="4">Putative acetyltransferase</fullName>
    </submittedName>
</protein>
<dbReference type="CDD" id="cd04301">
    <property type="entry name" value="NAT_SF"/>
    <property type="match status" value="1"/>
</dbReference>
<reference evidence="4 5" key="1">
    <citation type="submission" date="2018-01" db="EMBL/GenBank/DDBJ databases">
        <authorList>
            <person name="Gaut B.S."/>
            <person name="Morton B.R."/>
            <person name="Clegg M.T."/>
            <person name="Duvall M.R."/>
        </authorList>
    </citation>
    <scope>NUCLEOTIDE SEQUENCE [LARGE SCALE GENOMIC DNA]</scope>
    <source>
        <strain evidence="4">GP69</strain>
    </source>
</reference>
<keyword evidence="1 4" id="KW-0808">Transferase</keyword>
<feature type="domain" description="N-acetyltransferase" evidence="3">
    <location>
        <begin position="1"/>
        <end position="157"/>
    </location>
</feature>
<dbReference type="PROSITE" id="PS51186">
    <property type="entry name" value="GNAT"/>
    <property type="match status" value="1"/>
</dbReference>
<accession>A0A2K4ZQU0</accession>
<dbReference type="PANTHER" id="PTHR42919">
    <property type="entry name" value="N-ALPHA-ACETYLTRANSFERASE"/>
    <property type="match status" value="1"/>
</dbReference>